<gene>
    <name evidence="3" type="ORF">DHEL01_v205649</name>
</gene>
<dbReference type="EMBL" id="MAVT02000422">
    <property type="protein sequence ID" value="POS75966.1"/>
    <property type="molecule type" value="Genomic_DNA"/>
</dbReference>
<evidence type="ECO:0000313" key="4">
    <source>
        <dbReference type="Proteomes" id="UP000094444"/>
    </source>
</evidence>
<feature type="coiled-coil region" evidence="1">
    <location>
        <begin position="6"/>
        <end position="33"/>
    </location>
</feature>
<protein>
    <submittedName>
        <fullName evidence="3">Uncharacterized protein</fullName>
    </submittedName>
</protein>
<dbReference type="AlphaFoldDB" id="A0A2P5I0E3"/>
<feature type="compositionally biased region" description="Basic residues" evidence="2">
    <location>
        <begin position="49"/>
        <end position="59"/>
    </location>
</feature>
<dbReference type="InParanoid" id="A0A2P5I0E3"/>
<dbReference type="Proteomes" id="UP000094444">
    <property type="component" value="Unassembled WGS sequence"/>
</dbReference>
<keyword evidence="1" id="KW-0175">Coiled coil</keyword>
<feature type="compositionally biased region" description="Low complexity" evidence="2">
    <location>
        <begin position="78"/>
        <end position="114"/>
    </location>
</feature>
<evidence type="ECO:0000256" key="2">
    <source>
        <dbReference type="SAM" id="MobiDB-lite"/>
    </source>
</evidence>
<feature type="region of interest" description="Disordered" evidence="2">
    <location>
        <begin position="33"/>
        <end position="123"/>
    </location>
</feature>
<accession>A0A2P5I0E3</accession>
<sequence length="164" mass="18160">MTQKIIQTTEQQLSVARATIKQQEVEIEKLRLALSKLQRPTNTKELPGVKKHTPFRHNRLSSSSEDDRPQAERRDLPSFARSTRASLLRRSQKSSTSDGTSTPPTSVLPSSSSSGATRHAPQRVTFAGTAYTYQSGKLGPGGPNYLRSTVRCQIAVARDTLRQR</sequence>
<feature type="compositionally biased region" description="Basic and acidic residues" evidence="2">
    <location>
        <begin position="65"/>
        <end position="76"/>
    </location>
</feature>
<reference evidence="3" key="1">
    <citation type="submission" date="2017-09" db="EMBL/GenBank/DDBJ databases">
        <title>Polyketide synthases of a Diaporthe helianthi virulent isolate.</title>
        <authorList>
            <person name="Baroncelli R."/>
        </authorList>
    </citation>
    <scope>NUCLEOTIDE SEQUENCE [LARGE SCALE GENOMIC DNA]</scope>
    <source>
        <strain evidence="3">7/96</strain>
    </source>
</reference>
<proteinExistence type="predicted"/>
<name>A0A2P5I0E3_DIAHE</name>
<comment type="caution">
    <text evidence="3">The sequence shown here is derived from an EMBL/GenBank/DDBJ whole genome shotgun (WGS) entry which is preliminary data.</text>
</comment>
<evidence type="ECO:0000256" key="1">
    <source>
        <dbReference type="SAM" id="Coils"/>
    </source>
</evidence>
<keyword evidence="4" id="KW-1185">Reference proteome</keyword>
<evidence type="ECO:0000313" key="3">
    <source>
        <dbReference type="EMBL" id="POS75966.1"/>
    </source>
</evidence>
<organism evidence="3 4">
    <name type="scientific">Diaporthe helianthi</name>
    <dbReference type="NCBI Taxonomy" id="158607"/>
    <lineage>
        <taxon>Eukaryota</taxon>
        <taxon>Fungi</taxon>
        <taxon>Dikarya</taxon>
        <taxon>Ascomycota</taxon>
        <taxon>Pezizomycotina</taxon>
        <taxon>Sordariomycetes</taxon>
        <taxon>Sordariomycetidae</taxon>
        <taxon>Diaporthales</taxon>
        <taxon>Diaporthaceae</taxon>
        <taxon>Diaporthe</taxon>
    </lineage>
</organism>